<feature type="transmembrane region" description="Helical" evidence="3">
    <location>
        <begin position="860"/>
        <end position="882"/>
    </location>
</feature>
<keyword evidence="3" id="KW-1133">Transmembrane helix</keyword>
<proteinExistence type="predicted"/>
<evidence type="ECO:0000256" key="1">
    <source>
        <dbReference type="ARBA" id="ARBA00022737"/>
    </source>
</evidence>
<accession>A0A8H4B792</accession>
<keyword evidence="1" id="KW-0677">Repeat</keyword>
<dbReference type="EMBL" id="JAAECE010000013">
    <property type="protein sequence ID" value="KAF1796361.1"/>
    <property type="molecule type" value="Genomic_DNA"/>
</dbReference>
<feature type="transmembrane region" description="Helical" evidence="3">
    <location>
        <begin position="934"/>
        <end position="955"/>
    </location>
</feature>
<protein>
    <recommendedName>
        <fullName evidence="6">Ion transport domain-containing protein</fullName>
    </recommendedName>
</protein>
<dbReference type="PANTHER" id="PTHR10582">
    <property type="entry name" value="TRANSIENT RECEPTOR POTENTIAL ION CHANNEL PROTEIN"/>
    <property type="match status" value="1"/>
</dbReference>
<dbReference type="AlphaFoldDB" id="A0A8H4B792"/>
<feature type="transmembrane region" description="Helical" evidence="3">
    <location>
        <begin position="902"/>
        <end position="922"/>
    </location>
</feature>
<evidence type="ECO:0000313" key="4">
    <source>
        <dbReference type="EMBL" id="KAF1796361.1"/>
    </source>
</evidence>
<dbReference type="GO" id="GO:0098703">
    <property type="term" value="P:calcium ion import across plasma membrane"/>
    <property type="evidence" value="ECO:0007669"/>
    <property type="project" value="TreeGrafter"/>
</dbReference>
<dbReference type="GO" id="GO:0005216">
    <property type="term" value="F:monoatomic ion channel activity"/>
    <property type="evidence" value="ECO:0007669"/>
    <property type="project" value="InterPro"/>
</dbReference>
<dbReference type="SUPFAM" id="SSF50978">
    <property type="entry name" value="WD40 repeat-like"/>
    <property type="match status" value="1"/>
</dbReference>
<keyword evidence="2" id="KW-0175">Coiled coil</keyword>
<dbReference type="InterPro" id="IPR036322">
    <property type="entry name" value="WD40_repeat_dom_sf"/>
</dbReference>
<name>A0A8H4B792_MUCCL</name>
<feature type="transmembrane region" description="Helical" evidence="3">
    <location>
        <begin position="1059"/>
        <end position="1084"/>
    </location>
</feature>
<gene>
    <name evidence="4" type="ORF">FB192DRAFT_1406526</name>
</gene>
<evidence type="ECO:0000256" key="3">
    <source>
        <dbReference type="SAM" id="Phobius"/>
    </source>
</evidence>
<feature type="transmembrane region" description="Helical" evidence="3">
    <location>
        <begin position="827"/>
        <end position="848"/>
    </location>
</feature>
<keyword evidence="3" id="KW-0472">Membrane</keyword>
<keyword evidence="3" id="KW-0812">Transmembrane</keyword>
<feature type="coiled-coil region" evidence="2">
    <location>
        <begin position="1136"/>
        <end position="1167"/>
    </location>
</feature>
<sequence>MEDYVMVSTHDKNVIRVWSLRNGCRLSSFQTLTPEVPLALSDDNNFIATFSKSASLVNIYHIKTGLVSNTLRTTLGDDLCSKRHLNHQMVHAKFCNSGKLLFLIQVRPLKLNVDSNNALITFEGWDIAAEKQIVKQTVDIRVNWKSKNSYVKPCIVERDEDNWPFYTALYTALMGDDSCEFRSLDLDVFKRRNATGEEGTFTYNWIPLSISEAQHEKEDSNDELIDNLNDFSKVTCFRLKENPNVVMRIGRHTVQLWHVSDLKSNQEHSSQDRLIYICAFKSQSSLHHPNNPFDYQWYRWDVSMGLDPTTVASAPSESRSSTEEDEDVSWQADEACTEANGPPVLWQADLDGLDFIEHWDSFGIAFHDNMLGNMLSIWLTEAFDEDQMYSTSLEVYLPLGSLTPEAYNVCTEYHYVESAINALTYIQLMPDYQETPNSQKLYSKTRELVIRCVDQMKKEKSRYFTTTSGSNSLALLASFEDGRDILFRIAQDEDIAINLFSYVRKNAATDSIYRTEDRSENALILLIKYQDFELYNLLLNRVLLHAQKLGAGCYSAVTDSLLYLQSRGDTDILKSTCQKLQFLHTEQYAQSIVLEEIDDELPSKTLHKNLKMEFTDLKPKSTNEQILKYGNSQKSRFLSYWRSSTRMARLRLKLGVLQARVWYANLRYDNSKDILRSLFKDKAPLSQTAVCVIPYVYFCSYDIYDEDAENIGNHWNGDDNTFYWNRLHSLNRVLKRRNKKNPTSNQPEDHLQQNLFWSSLQQLIDFFLSLLHEQVRKRLQSKITYKKESALIHLALNQHENDLFSQKDTILETLLYFKWKKQIKYRFLLVCFVHAVYYVSFSVGVLFANEVFDYTIGTTIVGNVKHTLTVTLMLVSCGLLWLQETRQFFKMGFACLKYFLSFYNWVDLIALTLPIVNLWQMLTDRPGLNELSAITTIVLWLHGVLRLRAIAFFGVTVETIIQLMKSVYKTLLIMLLVMFAFTNAFIVLLARKDDAYFQEKYSGAMVLNNTDSSTENTVNYNDDSSSNNFKNPFKAFSTLWFFVYGVWDPINDGDAGDDYMIMVLAILFSLLTVLLFFNLVIALMSSRAEEVKALGNSVWLSHFAEVIAEIEQLWCFKFERVSRENNPSFIYYLAKRTDIRKQADLLEEESNELVQKLQSRIEKKKKRKNQTS</sequence>
<evidence type="ECO:0000256" key="2">
    <source>
        <dbReference type="SAM" id="Coils"/>
    </source>
</evidence>
<dbReference type="InterPro" id="IPR024862">
    <property type="entry name" value="TRPV"/>
</dbReference>
<comment type="caution">
    <text evidence="4">The sequence shown here is derived from an EMBL/GenBank/DDBJ whole genome shotgun (WGS) entry which is preliminary data.</text>
</comment>
<evidence type="ECO:0008006" key="6">
    <source>
        <dbReference type="Google" id="ProtNLM"/>
    </source>
</evidence>
<dbReference type="PANTHER" id="PTHR10582:SF2">
    <property type="entry name" value="INACTIVE"/>
    <property type="match status" value="1"/>
</dbReference>
<evidence type="ECO:0000313" key="5">
    <source>
        <dbReference type="Proteomes" id="UP000469890"/>
    </source>
</evidence>
<dbReference type="GO" id="GO:0005886">
    <property type="term" value="C:plasma membrane"/>
    <property type="evidence" value="ECO:0007669"/>
    <property type="project" value="TreeGrafter"/>
</dbReference>
<dbReference type="Proteomes" id="UP000469890">
    <property type="component" value="Unassembled WGS sequence"/>
</dbReference>
<reference evidence="4 5" key="1">
    <citation type="submission" date="2019-09" db="EMBL/GenBank/DDBJ databases">
        <authorList>
            <consortium name="DOE Joint Genome Institute"/>
            <person name="Mondo S.J."/>
            <person name="Navarro-Mendoza M.I."/>
            <person name="Perez-Arques C."/>
            <person name="Panchal S."/>
            <person name="Nicolas F.E."/>
            <person name="Ganguly P."/>
            <person name="Pangilinan J."/>
            <person name="Grigoriev I."/>
            <person name="Heitman J."/>
            <person name="Sanya K."/>
            <person name="Garre V."/>
        </authorList>
    </citation>
    <scope>NUCLEOTIDE SEQUENCE [LARGE SCALE GENOMIC DNA]</scope>
    <source>
        <strain evidence="4 5">MU402</strain>
    </source>
</reference>
<organism evidence="4 5">
    <name type="scientific">Mucor circinelloides f. lusitanicus</name>
    <name type="common">Mucor racemosus var. lusitanicus</name>
    <dbReference type="NCBI Taxonomy" id="29924"/>
    <lineage>
        <taxon>Eukaryota</taxon>
        <taxon>Fungi</taxon>
        <taxon>Fungi incertae sedis</taxon>
        <taxon>Mucoromycota</taxon>
        <taxon>Mucoromycotina</taxon>
        <taxon>Mucoromycetes</taxon>
        <taxon>Mucorales</taxon>
        <taxon>Mucorineae</taxon>
        <taxon>Mucoraceae</taxon>
        <taxon>Mucor</taxon>
    </lineage>
</organism>
<feature type="transmembrane region" description="Helical" evidence="3">
    <location>
        <begin position="967"/>
        <end position="990"/>
    </location>
</feature>
<dbReference type="Gene3D" id="1.10.287.70">
    <property type="match status" value="1"/>
</dbReference>